<dbReference type="AlphaFoldDB" id="A0A1D3UIC7"/>
<dbReference type="EMBL" id="FMMM01000029">
    <property type="protein sequence ID" value="SCQ19875.1"/>
    <property type="molecule type" value="Genomic_DNA"/>
</dbReference>
<gene>
    <name evidence="3" type="ORF">TFUB20_00847</name>
</gene>
<reference evidence="3 4" key="1">
    <citation type="submission" date="2016-09" db="EMBL/GenBank/DDBJ databases">
        <authorList>
            <person name="Capua I."/>
            <person name="De Benedictis P."/>
            <person name="Joannis T."/>
            <person name="Lombin L.H."/>
            <person name="Cattoli G."/>
        </authorList>
    </citation>
    <scope>NUCLEOTIDE SEQUENCE [LARGE SCALE GENOMIC DNA]</scope>
    <source>
        <strain evidence="3 4">UB20</strain>
    </source>
</reference>
<evidence type="ECO:0000259" key="2">
    <source>
        <dbReference type="Pfam" id="PF23572"/>
    </source>
</evidence>
<dbReference type="Pfam" id="PF03321">
    <property type="entry name" value="GH3"/>
    <property type="match status" value="1"/>
</dbReference>
<dbReference type="Proteomes" id="UP000182057">
    <property type="component" value="Unassembled WGS sequence"/>
</dbReference>
<accession>A0A1D3UIC7</accession>
<sequence length="514" mass="58924">MRHGFPTQTDMDIRTKIISPFFARRQHAIESFGKRTVDIQRQQLRYLLGKARNTAWGKRYAFAEISGYDTFRERVPLQDYENLHPFIERMINGEKDVLWPSTVRWYAQSSGTTNDRSKYIPVTPDILRRCHYAGGFDTVALYLRNCPDTRFFSKKGLILGGSHSPSPLNRRAHCGDLSAVLLQKLNPLVNLIRVPRKEIILMDEWERKIEAIVENTWKKDVVSLSGIPSWMLVLIKAVLQRAGKQTLPEVWPNLEVFFHGGVGFEPYRTQYERLIPSDRMHYMETYNASEGFFGLQDDPSDKSMLLMLDYGVFYEFIPTGESGRPDDGIAIPLEAVETGVNYAMIITTAGGLWRYRIGDTVRFTSTFPHKFVITGRTRFFINAFGEELMADNTEKGIRKACEETGALVRAYTAAPLFLLDKAKGRHQWVVEFETPPPSIETFATVLDDALQTLNSDYAAKRYKEISLQPLEVIPAREHLFYDWLKKRGKLGGQHKVPCLSNSRDILEELLSMNS</sequence>
<evidence type="ECO:0000313" key="4">
    <source>
        <dbReference type="Proteomes" id="UP000182057"/>
    </source>
</evidence>
<dbReference type="GO" id="GO:0016881">
    <property type="term" value="F:acid-amino acid ligase activity"/>
    <property type="evidence" value="ECO:0007669"/>
    <property type="project" value="TreeGrafter"/>
</dbReference>
<evidence type="ECO:0000313" key="3">
    <source>
        <dbReference type="EMBL" id="SCQ19875.1"/>
    </source>
</evidence>
<dbReference type="PANTHER" id="PTHR31901">
    <property type="entry name" value="GH3 DOMAIN-CONTAINING PROTEIN"/>
    <property type="match status" value="1"/>
</dbReference>
<feature type="domain" description="GH3 middle" evidence="1">
    <location>
        <begin position="306"/>
        <end position="376"/>
    </location>
</feature>
<dbReference type="Pfam" id="PF23572">
    <property type="entry name" value="GH3_C"/>
    <property type="match status" value="1"/>
</dbReference>
<organism evidence="3 4">
    <name type="scientific">Tannerella forsythia</name>
    <name type="common">Bacteroides forsythus</name>
    <dbReference type="NCBI Taxonomy" id="28112"/>
    <lineage>
        <taxon>Bacteria</taxon>
        <taxon>Pseudomonadati</taxon>
        <taxon>Bacteroidota</taxon>
        <taxon>Bacteroidia</taxon>
        <taxon>Bacteroidales</taxon>
        <taxon>Tannerellaceae</taxon>
        <taxon>Tannerella</taxon>
    </lineage>
</organism>
<dbReference type="InterPro" id="IPR055377">
    <property type="entry name" value="GH3_M"/>
</dbReference>
<dbReference type="GO" id="GO:0005737">
    <property type="term" value="C:cytoplasm"/>
    <property type="evidence" value="ECO:0007669"/>
    <property type="project" value="TreeGrafter"/>
</dbReference>
<dbReference type="InterPro" id="IPR055378">
    <property type="entry name" value="GH3_C"/>
</dbReference>
<evidence type="ECO:0000259" key="1">
    <source>
        <dbReference type="Pfam" id="PF23571"/>
    </source>
</evidence>
<dbReference type="Pfam" id="PF23571">
    <property type="entry name" value="GH3_M"/>
    <property type="match status" value="1"/>
</dbReference>
<feature type="domain" description="GH3 C-terminal" evidence="2">
    <location>
        <begin position="392"/>
        <end position="503"/>
    </location>
</feature>
<dbReference type="PANTHER" id="PTHR31901:SF9">
    <property type="entry name" value="GH3 DOMAIN-CONTAINING PROTEIN"/>
    <property type="match status" value="1"/>
</dbReference>
<proteinExistence type="predicted"/>
<dbReference type="InterPro" id="IPR004993">
    <property type="entry name" value="GH3"/>
</dbReference>
<protein>
    <submittedName>
        <fullName evidence="3">GH3 auxin-responsive promoter</fullName>
    </submittedName>
</protein>
<name>A0A1D3UIC7_TANFO</name>